<dbReference type="RefSeq" id="WP_303302073.1">
    <property type="nucleotide sequence ID" value="NZ_BAABDA010000018.1"/>
</dbReference>
<evidence type="ECO:0000313" key="1">
    <source>
        <dbReference type="EMBL" id="MDO5974921.1"/>
    </source>
</evidence>
<dbReference type="EMBL" id="JAUOEL010000004">
    <property type="protein sequence ID" value="MDO5974921.1"/>
    <property type="molecule type" value="Genomic_DNA"/>
</dbReference>
<dbReference type="Pfam" id="PF19265">
    <property type="entry name" value="DUF5908"/>
    <property type="match status" value="1"/>
</dbReference>
<name>A0ABT8WPU6_9FLAO</name>
<sequence>MTVIVKELIITSEVYQDPKQQEPIDLEQLKRDLLKSCERMLDKKLKRR</sequence>
<keyword evidence="2" id="KW-1185">Reference proteome</keyword>
<evidence type="ECO:0000313" key="2">
    <source>
        <dbReference type="Proteomes" id="UP001176806"/>
    </source>
</evidence>
<accession>A0ABT8WPU6</accession>
<dbReference type="Proteomes" id="UP001176806">
    <property type="component" value="Unassembled WGS sequence"/>
</dbReference>
<reference evidence="1" key="1">
    <citation type="submission" date="2023-07" db="EMBL/GenBank/DDBJ databases">
        <title>Two novel species in the genus Flavivirga.</title>
        <authorList>
            <person name="Kwon K."/>
        </authorList>
    </citation>
    <scope>NUCLEOTIDE SEQUENCE</scope>
    <source>
        <strain evidence="1">KACC 14158</strain>
    </source>
</reference>
<protein>
    <submittedName>
        <fullName evidence="1">Uncharacterized protein</fullName>
    </submittedName>
</protein>
<organism evidence="1 2">
    <name type="scientific">Flavivirga jejuensis</name>
    <dbReference type="NCBI Taxonomy" id="870487"/>
    <lineage>
        <taxon>Bacteria</taxon>
        <taxon>Pseudomonadati</taxon>
        <taxon>Bacteroidota</taxon>
        <taxon>Flavobacteriia</taxon>
        <taxon>Flavobacteriales</taxon>
        <taxon>Flavobacteriaceae</taxon>
        <taxon>Flavivirga</taxon>
    </lineage>
</organism>
<gene>
    <name evidence="1" type="ORF">Q4Q40_12050</name>
</gene>
<comment type="caution">
    <text evidence="1">The sequence shown here is derived from an EMBL/GenBank/DDBJ whole genome shotgun (WGS) entry which is preliminary data.</text>
</comment>
<dbReference type="InterPro" id="IPR045459">
    <property type="entry name" value="DUF5908"/>
</dbReference>
<proteinExistence type="predicted"/>